<gene>
    <name evidence="3" type="ORF">IAB63_10455</name>
</gene>
<proteinExistence type="inferred from homology"/>
<name>A0A9D1HJD2_9FIRM</name>
<dbReference type="Pfam" id="PF01051">
    <property type="entry name" value="Rep3_N"/>
    <property type="match status" value="1"/>
</dbReference>
<feature type="domain" description="Initiator Rep protein WH1" evidence="2">
    <location>
        <begin position="12"/>
        <end position="152"/>
    </location>
</feature>
<dbReference type="Proteomes" id="UP000824164">
    <property type="component" value="Unassembled WGS sequence"/>
</dbReference>
<evidence type="ECO:0000313" key="3">
    <source>
        <dbReference type="EMBL" id="HIU03660.1"/>
    </source>
</evidence>
<dbReference type="EMBL" id="DVLT01000067">
    <property type="protein sequence ID" value="HIU03660.1"/>
    <property type="molecule type" value="Genomic_DNA"/>
</dbReference>
<accession>A0A9D1HJD2</accession>
<sequence>MELMNLQTDNYVVQANALVSGKQNLSLNETKLLRLVIMQNLYKDREFREYTVSIKKLAETFGISSQNLYRDIERMCQNIISNPVYIKKGDAWKVTRWVSFAEYVKGKGILHIKLNEELKPYVLGLQRYYSQYQICQILNMSSVYAIRIFEMIIMKMRNTNIPREGKYVKCTVQEIREACQCEDRYSQFGMFRKKVLDMAVREIRKRTTFFICYEYEKESRKIVAIRFYINSCFNRIPKKYINN</sequence>
<dbReference type="Pfam" id="PF21205">
    <property type="entry name" value="Rep3_C"/>
    <property type="match status" value="1"/>
</dbReference>
<dbReference type="SUPFAM" id="SSF46785">
    <property type="entry name" value="Winged helix' DNA-binding domain"/>
    <property type="match status" value="2"/>
</dbReference>
<dbReference type="InterPro" id="IPR000525">
    <property type="entry name" value="Initiator_Rep_WH1"/>
</dbReference>
<reference evidence="3" key="1">
    <citation type="submission" date="2020-10" db="EMBL/GenBank/DDBJ databases">
        <authorList>
            <person name="Gilroy R."/>
        </authorList>
    </citation>
    <scope>NUCLEOTIDE SEQUENCE</scope>
    <source>
        <strain evidence="3">CHK187-14744</strain>
    </source>
</reference>
<dbReference type="GO" id="GO:0006270">
    <property type="term" value="P:DNA replication initiation"/>
    <property type="evidence" value="ECO:0007669"/>
    <property type="project" value="InterPro"/>
</dbReference>
<dbReference type="GO" id="GO:0003887">
    <property type="term" value="F:DNA-directed DNA polymerase activity"/>
    <property type="evidence" value="ECO:0007669"/>
    <property type="project" value="InterPro"/>
</dbReference>
<evidence type="ECO:0000259" key="2">
    <source>
        <dbReference type="Pfam" id="PF01051"/>
    </source>
</evidence>
<evidence type="ECO:0000256" key="1">
    <source>
        <dbReference type="ARBA" id="ARBA00038283"/>
    </source>
</evidence>
<dbReference type="Gene3D" id="1.10.10.10">
    <property type="entry name" value="Winged helix-like DNA-binding domain superfamily/Winged helix DNA-binding domain"/>
    <property type="match status" value="2"/>
</dbReference>
<dbReference type="InterPro" id="IPR036390">
    <property type="entry name" value="WH_DNA-bd_sf"/>
</dbReference>
<organism evidence="3 4">
    <name type="scientific">Candidatus Onthocola gallistercoris</name>
    <dbReference type="NCBI Taxonomy" id="2840876"/>
    <lineage>
        <taxon>Bacteria</taxon>
        <taxon>Bacillati</taxon>
        <taxon>Bacillota</taxon>
        <taxon>Bacilli</taxon>
        <taxon>Candidatus Onthocola</taxon>
    </lineage>
</organism>
<comment type="caution">
    <text evidence="3">The sequence shown here is derived from an EMBL/GenBank/DDBJ whole genome shotgun (WGS) entry which is preliminary data.</text>
</comment>
<evidence type="ECO:0000313" key="4">
    <source>
        <dbReference type="Proteomes" id="UP000824164"/>
    </source>
</evidence>
<dbReference type="AlphaFoldDB" id="A0A9D1HJD2"/>
<reference evidence="3" key="2">
    <citation type="journal article" date="2021" name="PeerJ">
        <title>Extensive microbial diversity within the chicken gut microbiome revealed by metagenomics and culture.</title>
        <authorList>
            <person name="Gilroy R."/>
            <person name="Ravi A."/>
            <person name="Getino M."/>
            <person name="Pursley I."/>
            <person name="Horton D.L."/>
            <person name="Alikhan N.F."/>
            <person name="Baker D."/>
            <person name="Gharbi K."/>
            <person name="Hall N."/>
            <person name="Watson M."/>
            <person name="Adriaenssens E.M."/>
            <person name="Foster-Nyarko E."/>
            <person name="Jarju S."/>
            <person name="Secka A."/>
            <person name="Antonio M."/>
            <person name="Oren A."/>
            <person name="Chaudhuri R.R."/>
            <person name="La Ragione R."/>
            <person name="Hildebrand F."/>
            <person name="Pallen M.J."/>
        </authorList>
    </citation>
    <scope>NUCLEOTIDE SEQUENCE</scope>
    <source>
        <strain evidence="3">CHK187-14744</strain>
    </source>
</reference>
<protein>
    <submittedName>
        <fullName evidence="3">Replication initiation protein</fullName>
    </submittedName>
</protein>
<dbReference type="InterPro" id="IPR036388">
    <property type="entry name" value="WH-like_DNA-bd_sf"/>
</dbReference>
<comment type="similarity">
    <text evidence="1">Belongs to the initiator RepB protein family.</text>
</comment>